<keyword evidence="2" id="KW-1185">Reference proteome</keyword>
<evidence type="ECO:0000313" key="2">
    <source>
        <dbReference type="Proteomes" id="UP001239111"/>
    </source>
</evidence>
<protein>
    <submittedName>
        <fullName evidence="1">Uncharacterized protein</fullName>
    </submittedName>
</protein>
<accession>A0ACC2N5C6</accession>
<proteinExistence type="predicted"/>
<name>A0ACC2N5C6_9HYME</name>
<reference evidence="1" key="1">
    <citation type="submission" date="2023-04" db="EMBL/GenBank/DDBJ databases">
        <title>A chromosome-level genome assembly of the parasitoid wasp Eretmocerus hayati.</title>
        <authorList>
            <person name="Zhong Y."/>
            <person name="Liu S."/>
            <person name="Liu Y."/>
        </authorList>
    </citation>
    <scope>NUCLEOTIDE SEQUENCE</scope>
    <source>
        <strain evidence="1">ZJU_SS_LIU_2023</strain>
    </source>
</reference>
<gene>
    <name evidence="1" type="ORF">QAD02_007916</name>
</gene>
<dbReference type="EMBL" id="CM056744">
    <property type="protein sequence ID" value="KAJ8666254.1"/>
    <property type="molecule type" value="Genomic_DNA"/>
</dbReference>
<comment type="caution">
    <text evidence="1">The sequence shown here is derived from an EMBL/GenBank/DDBJ whole genome shotgun (WGS) entry which is preliminary data.</text>
</comment>
<organism evidence="1 2">
    <name type="scientific">Eretmocerus hayati</name>
    <dbReference type="NCBI Taxonomy" id="131215"/>
    <lineage>
        <taxon>Eukaryota</taxon>
        <taxon>Metazoa</taxon>
        <taxon>Ecdysozoa</taxon>
        <taxon>Arthropoda</taxon>
        <taxon>Hexapoda</taxon>
        <taxon>Insecta</taxon>
        <taxon>Pterygota</taxon>
        <taxon>Neoptera</taxon>
        <taxon>Endopterygota</taxon>
        <taxon>Hymenoptera</taxon>
        <taxon>Apocrita</taxon>
        <taxon>Proctotrupomorpha</taxon>
        <taxon>Chalcidoidea</taxon>
        <taxon>Aphelinidae</taxon>
        <taxon>Aphelininae</taxon>
        <taxon>Eretmocerus</taxon>
    </lineage>
</organism>
<evidence type="ECO:0000313" key="1">
    <source>
        <dbReference type="EMBL" id="KAJ8666254.1"/>
    </source>
</evidence>
<sequence length="207" mass="23270">MKSPWSLSSTGYRTRTSACRSWTSRSSSQPICNIDLQHLRKLLLVFEDVEISKERPRDVEVAEMSPNRMQRQYKPLLIVKAIETVCGKPSPSRHPREQLLFVEAVKARETIPERPRRRQHHRQSTNIVTVSTPPPDPPSRQTAVCRGRRGETTATLQQTTPAAVTQQQQLLDQKPSSDDRVDSSSHSSNEAFLSLSSEEDESGPSAA</sequence>
<dbReference type="Proteomes" id="UP001239111">
    <property type="component" value="Chromosome 4"/>
</dbReference>